<dbReference type="SMART" id="SM00796">
    <property type="entry name" value="AHS1"/>
    <property type="match status" value="1"/>
</dbReference>
<evidence type="ECO:0000256" key="2">
    <source>
        <dbReference type="ARBA" id="ARBA00022801"/>
    </source>
</evidence>
<dbReference type="Pfam" id="PF02682">
    <property type="entry name" value="CT_C_D"/>
    <property type="match status" value="1"/>
</dbReference>
<keyword evidence="1" id="KW-0547">Nucleotide-binding</keyword>
<dbReference type="Proteomes" id="UP000295499">
    <property type="component" value="Unassembled WGS sequence"/>
</dbReference>
<evidence type="ECO:0000313" key="5">
    <source>
        <dbReference type="EMBL" id="TDO20205.1"/>
    </source>
</evidence>
<name>A0A4R6IGV3_9SPHI</name>
<dbReference type="InterPro" id="IPR029000">
    <property type="entry name" value="Cyclophilin-like_dom_sf"/>
</dbReference>
<dbReference type="PANTHER" id="PTHR34698:SF2">
    <property type="entry name" value="5-OXOPROLINASE SUBUNIT B"/>
    <property type="match status" value="1"/>
</dbReference>
<dbReference type="RefSeq" id="WP_133558580.1">
    <property type="nucleotide sequence ID" value="NZ_SNWM01000005.1"/>
</dbReference>
<proteinExistence type="predicted"/>
<keyword evidence="2" id="KW-0378">Hydrolase</keyword>
<dbReference type="SUPFAM" id="SSF160467">
    <property type="entry name" value="PH0987 N-terminal domain-like"/>
    <property type="match status" value="1"/>
</dbReference>
<evidence type="ECO:0000256" key="3">
    <source>
        <dbReference type="ARBA" id="ARBA00022840"/>
    </source>
</evidence>
<comment type="caution">
    <text evidence="5">The sequence shown here is derived from an EMBL/GenBank/DDBJ whole genome shotgun (WGS) entry which is preliminary data.</text>
</comment>
<dbReference type="Gene3D" id="2.40.100.10">
    <property type="entry name" value="Cyclophilin-like"/>
    <property type="match status" value="1"/>
</dbReference>
<dbReference type="AlphaFoldDB" id="A0A4R6IGV3"/>
<dbReference type="InterPro" id="IPR003833">
    <property type="entry name" value="CT_C_D"/>
</dbReference>
<feature type="domain" description="Carboxyltransferase" evidence="4">
    <location>
        <begin position="6"/>
        <end position="215"/>
    </location>
</feature>
<dbReference type="GO" id="GO:0005524">
    <property type="term" value="F:ATP binding"/>
    <property type="evidence" value="ECO:0007669"/>
    <property type="project" value="UniProtKB-KW"/>
</dbReference>
<dbReference type="Gene3D" id="3.30.1360.40">
    <property type="match status" value="1"/>
</dbReference>
<keyword evidence="3" id="KW-0067">ATP-binding</keyword>
<reference evidence="5 6" key="1">
    <citation type="submission" date="2019-03" db="EMBL/GenBank/DDBJ databases">
        <title>Genomic Encyclopedia of Archaeal and Bacterial Type Strains, Phase II (KMG-II): from individual species to whole genera.</title>
        <authorList>
            <person name="Goeker M."/>
        </authorList>
    </citation>
    <scope>NUCLEOTIDE SEQUENCE [LARGE SCALE GENOMIC DNA]</scope>
    <source>
        <strain evidence="5 6">DSM 19034</strain>
    </source>
</reference>
<dbReference type="GO" id="GO:0016787">
    <property type="term" value="F:hydrolase activity"/>
    <property type="evidence" value="ECO:0007669"/>
    <property type="project" value="UniProtKB-KW"/>
</dbReference>
<keyword evidence="6" id="KW-1185">Reference proteome</keyword>
<sequence>MTNLFIDIYALNEGAVTVVFGEEINLILAGKIRRFNETISRYPFPGMITTVAAYTSLTVFYDPVTLFGAGLPGLSNFDKITHYLKNLAIETNLDEVMPTKIVVPVCYGGTMGPDLDLVATAKKLTSAEIIEFHSSATYYVHMIGFVPGFAYLGGMNPELNMPRKTQPRAIVKAGSVGIAGAQTGIYSLDTPGGWQIIGRTPLRMFDAERQQPSLLQSGYEVVFKPVTMKEFEYLKAHNDEN</sequence>
<gene>
    <name evidence="5" type="ORF">CLV32_3965</name>
</gene>
<protein>
    <submittedName>
        <fullName evidence="5">Inhibitor of KinA</fullName>
    </submittedName>
</protein>
<organism evidence="5 6">
    <name type="scientific">Pedobacter duraquae</name>
    <dbReference type="NCBI Taxonomy" id="425511"/>
    <lineage>
        <taxon>Bacteria</taxon>
        <taxon>Pseudomonadati</taxon>
        <taxon>Bacteroidota</taxon>
        <taxon>Sphingobacteriia</taxon>
        <taxon>Sphingobacteriales</taxon>
        <taxon>Sphingobacteriaceae</taxon>
        <taxon>Pedobacter</taxon>
    </lineage>
</organism>
<accession>A0A4R6IGV3</accession>
<dbReference type="NCBIfam" id="TIGR00370">
    <property type="entry name" value="5-oxoprolinase subunit PxpB"/>
    <property type="match status" value="1"/>
</dbReference>
<dbReference type="PANTHER" id="PTHR34698">
    <property type="entry name" value="5-OXOPROLINASE SUBUNIT B"/>
    <property type="match status" value="1"/>
</dbReference>
<evidence type="ECO:0000313" key="6">
    <source>
        <dbReference type="Proteomes" id="UP000295499"/>
    </source>
</evidence>
<dbReference type="OrthoDB" id="9778567at2"/>
<dbReference type="EMBL" id="SNWM01000005">
    <property type="protein sequence ID" value="TDO20205.1"/>
    <property type="molecule type" value="Genomic_DNA"/>
</dbReference>
<evidence type="ECO:0000256" key="1">
    <source>
        <dbReference type="ARBA" id="ARBA00022741"/>
    </source>
</evidence>
<evidence type="ECO:0000259" key="4">
    <source>
        <dbReference type="SMART" id="SM00796"/>
    </source>
</evidence>
<dbReference type="SUPFAM" id="SSF50891">
    <property type="entry name" value="Cyclophilin-like"/>
    <property type="match status" value="1"/>
</dbReference>
<dbReference type="InterPro" id="IPR010016">
    <property type="entry name" value="PxpB"/>
</dbReference>